<name>A0ABU7HTE4_9PSED</name>
<evidence type="ECO:0000313" key="7">
    <source>
        <dbReference type="EMBL" id="MEE1934793.1"/>
    </source>
</evidence>
<feature type="domain" description="HTH araC/xylS-type" evidence="6">
    <location>
        <begin position="209"/>
        <end position="308"/>
    </location>
</feature>
<dbReference type="InterPro" id="IPR035418">
    <property type="entry name" value="AraC-bd_2"/>
</dbReference>
<evidence type="ECO:0000256" key="5">
    <source>
        <dbReference type="ARBA" id="ARBA00037345"/>
    </source>
</evidence>
<proteinExistence type="predicted"/>
<dbReference type="PANTHER" id="PTHR46796:SF6">
    <property type="entry name" value="ARAC SUBFAMILY"/>
    <property type="match status" value="1"/>
</dbReference>
<dbReference type="PROSITE" id="PS01124">
    <property type="entry name" value="HTH_ARAC_FAMILY_2"/>
    <property type="match status" value="1"/>
</dbReference>
<dbReference type="PRINTS" id="PR00032">
    <property type="entry name" value="HTHARAC"/>
</dbReference>
<dbReference type="SMART" id="SM00342">
    <property type="entry name" value="HTH_ARAC"/>
    <property type="match status" value="1"/>
</dbReference>
<dbReference type="InterPro" id="IPR050204">
    <property type="entry name" value="AraC_XylS_family_regulators"/>
</dbReference>
<evidence type="ECO:0000256" key="4">
    <source>
        <dbReference type="ARBA" id="ARBA00023163"/>
    </source>
</evidence>
<dbReference type="RefSeq" id="WP_330075556.1">
    <property type="nucleotide sequence ID" value="NZ_JAZDQJ010000018.1"/>
</dbReference>
<comment type="caution">
    <text evidence="7">The sequence shown here is derived from an EMBL/GenBank/DDBJ whole genome shotgun (WGS) entry which is preliminary data.</text>
</comment>
<dbReference type="InterPro" id="IPR018060">
    <property type="entry name" value="HTH_AraC"/>
</dbReference>
<keyword evidence="3" id="KW-0010">Activator</keyword>
<keyword evidence="1" id="KW-0805">Transcription regulation</keyword>
<dbReference type="SUPFAM" id="SSF46689">
    <property type="entry name" value="Homeodomain-like"/>
    <property type="match status" value="1"/>
</dbReference>
<protein>
    <submittedName>
        <fullName evidence="7">Helix-turn-helix domain-containing protein</fullName>
    </submittedName>
</protein>
<evidence type="ECO:0000256" key="1">
    <source>
        <dbReference type="ARBA" id="ARBA00023015"/>
    </source>
</evidence>
<dbReference type="InterPro" id="IPR020449">
    <property type="entry name" value="Tscrpt_reg_AraC-type_HTH"/>
</dbReference>
<dbReference type="InterPro" id="IPR009057">
    <property type="entry name" value="Homeodomain-like_sf"/>
</dbReference>
<dbReference type="Proteomes" id="UP001335100">
    <property type="component" value="Unassembled WGS sequence"/>
</dbReference>
<evidence type="ECO:0000259" key="6">
    <source>
        <dbReference type="PROSITE" id="PS01124"/>
    </source>
</evidence>
<dbReference type="Pfam" id="PF14525">
    <property type="entry name" value="AraC_binding_2"/>
    <property type="match status" value="1"/>
</dbReference>
<organism evidence="7 8">
    <name type="scientific">Pseudomonas ulcerans</name>
    <dbReference type="NCBI Taxonomy" id="3115852"/>
    <lineage>
        <taxon>Bacteria</taxon>
        <taxon>Pseudomonadati</taxon>
        <taxon>Pseudomonadota</taxon>
        <taxon>Gammaproteobacteria</taxon>
        <taxon>Pseudomonadales</taxon>
        <taxon>Pseudomonadaceae</taxon>
        <taxon>Pseudomonas</taxon>
    </lineage>
</organism>
<sequence length="309" mass="34945">MNTLYPVDSLPAKERYAYWQDVVCTTYGPTRNTRLSDDRFDGELDARTLGGVGYTRIRSVPMEYVRQRPDEDCEQFFVSVTLCEETFVSQSGRDSRQALGDIVLYDGAQPYRCEFPRGDHQLVMVVPRPLLLAHIPRASHFLSRTLSVRSPLGRLANSMLGELWQTPELPAPAAERLNGALLDVLGTAFEAEFQDDATALKPHQARQLQRIKEYLLDHLHDPQLNIDAIAQATFVAPRTLNRLFASEGTTAIRWLWQQRLGACHQALLSGRFNQVTEAALSFGFSNLSHFSHAFKRTYGVTPQQLLHSR</sequence>
<gene>
    <name evidence="7" type="ORF">V0R50_16305</name>
</gene>
<comment type="function">
    <text evidence="5">Regulatory protein of the TOL plasmid xyl operons. XylS activates the xylXYZLTEGFJQKIH operon required for the degradation of toluene, m-xylene and p-xylene.</text>
</comment>
<keyword evidence="2" id="KW-0238">DNA-binding</keyword>
<evidence type="ECO:0000313" key="8">
    <source>
        <dbReference type="Proteomes" id="UP001335100"/>
    </source>
</evidence>
<evidence type="ECO:0000256" key="3">
    <source>
        <dbReference type="ARBA" id="ARBA00023159"/>
    </source>
</evidence>
<dbReference type="Pfam" id="PF12833">
    <property type="entry name" value="HTH_18"/>
    <property type="match status" value="1"/>
</dbReference>
<dbReference type="PANTHER" id="PTHR46796">
    <property type="entry name" value="HTH-TYPE TRANSCRIPTIONAL ACTIVATOR RHAS-RELATED"/>
    <property type="match status" value="1"/>
</dbReference>
<accession>A0ABU7HTE4</accession>
<keyword evidence="8" id="KW-1185">Reference proteome</keyword>
<reference evidence="7 8" key="1">
    <citation type="submission" date="2024-01" db="EMBL/GenBank/DDBJ databases">
        <title>Unpublished Manusciprt.</title>
        <authorList>
            <person name="Duman M."/>
            <person name="Valdes E.G."/>
            <person name="Ajmi N."/>
            <person name="Altun S."/>
            <person name="Saticioglu I.B."/>
        </authorList>
    </citation>
    <scope>NUCLEOTIDE SEQUENCE [LARGE SCALE GENOMIC DNA]</scope>
    <source>
        <strain evidence="7 8">148P</strain>
    </source>
</reference>
<keyword evidence="4" id="KW-0804">Transcription</keyword>
<dbReference type="EMBL" id="JAZDQJ010000018">
    <property type="protein sequence ID" value="MEE1934793.1"/>
    <property type="molecule type" value="Genomic_DNA"/>
</dbReference>
<evidence type="ECO:0000256" key="2">
    <source>
        <dbReference type="ARBA" id="ARBA00023125"/>
    </source>
</evidence>
<dbReference type="Gene3D" id="1.10.10.60">
    <property type="entry name" value="Homeodomain-like"/>
    <property type="match status" value="1"/>
</dbReference>